<gene>
    <name evidence="3" type="ORF">POVCU1_069630</name>
    <name evidence="2" type="ORF">POVCU2_0081850</name>
</gene>
<name>A0A1A8XBV9_PLAOA</name>
<accession>A0A1A8XBV9</accession>
<evidence type="ECO:0000313" key="4">
    <source>
        <dbReference type="Proteomes" id="UP000078546"/>
    </source>
</evidence>
<sequence>MTLKKDENYEFCDHFQFYLKLEALLLAKKEELGKFNEGCSSIENDYSGIISNSKDICAKFKYIATAFLNVTGSDDSVNINGFLYLNFWLNYQLKDIKNPTVSSKQFYDNLKEKDPSFDIGLKLNDKISVIEKEHLNNMIMLRNLYENYIAIQDIINDKETSEKSCLDYPKKCTQIFEEANKYCSTDNINFCKALKTFIEKYEYMFKDTEYKNCKLHKPLTLTNYSYPEDSDSSEYFYADSWDQGISTNSINKIVVIFTLISSFLIFLILYKATPFGTYVRSKIKRRKEKWTNLEYVNENKSILQSTEYQPINEENNQLRISYY</sequence>
<dbReference type="EMBL" id="FLQU01001552">
    <property type="protein sequence ID" value="SBS93508.1"/>
    <property type="molecule type" value="Genomic_DNA"/>
</dbReference>
<evidence type="ECO:0000313" key="5">
    <source>
        <dbReference type="Proteomes" id="UP000078560"/>
    </source>
</evidence>
<evidence type="ECO:0000313" key="3">
    <source>
        <dbReference type="EMBL" id="SBT01801.1"/>
    </source>
</evidence>
<dbReference type="Pfam" id="PF05795">
    <property type="entry name" value="Plasmodium_Vir"/>
    <property type="match status" value="1"/>
</dbReference>
<keyword evidence="1" id="KW-0812">Transmembrane</keyword>
<feature type="transmembrane region" description="Helical" evidence="1">
    <location>
        <begin position="253"/>
        <end position="279"/>
    </location>
</feature>
<dbReference type="Proteomes" id="UP000078560">
    <property type="component" value="Unassembled WGS sequence"/>
</dbReference>
<protein>
    <submittedName>
        <fullName evidence="3">PIR Superfamily Protein</fullName>
    </submittedName>
</protein>
<dbReference type="InterPro" id="IPR008780">
    <property type="entry name" value="Plasmodium_Vir"/>
</dbReference>
<dbReference type="Proteomes" id="UP000078546">
    <property type="component" value="Unassembled WGS sequence"/>
</dbReference>
<dbReference type="VEuPathDB" id="PlasmoDB:PocGH01_00133400"/>
<keyword evidence="1" id="KW-1133">Transmembrane helix</keyword>
<reference evidence="4 5" key="2">
    <citation type="submission" date="2016-05" db="EMBL/GenBank/DDBJ databases">
        <authorList>
            <person name="Naeem Raeece"/>
        </authorList>
    </citation>
    <scope>NUCLEOTIDE SEQUENCE [LARGE SCALE GENOMIC DNA]</scope>
</reference>
<evidence type="ECO:0000256" key="1">
    <source>
        <dbReference type="SAM" id="Phobius"/>
    </source>
</evidence>
<dbReference type="EMBL" id="FLQV01002746">
    <property type="protein sequence ID" value="SBT01801.1"/>
    <property type="molecule type" value="Genomic_DNA"/>
</dbReference>
<organism evidence="3 4">
    <name type="scientific">Plasmodium ovale curtisi</name>
    <dbReference type="NCBI Taxonomy" id="864141"/>
    <lineage>
        <taxon>Eukaryota</taxon>
        <taxon>Sar</taxon>
        <taxon>Alveolata</taxon>
        <taxon>Apicomplexa</taxon>
        <taxon>Aconoidasida</taxon>
        <taxon>Haemosporida</taxon>
        <taxon>Plasmodiidae</taxon>
        <taxon>Plasmodium</taxon>
        <taxon>Plasmodium (Plasmodium)</taxon>
    </lineage>
</organism>
<reference evidence="3" key="1">
    <citation type="submission" date="2016-05" db="EMBL/GenBank/DDBJ databases">
        <authorList>
            <person name="Lavstsen T."/>
            <person name="Jespersen J.S."/>
        </authorList>
    </citation>
    <scope>NUCLEOTIDE SEQUENCE [LARGE SCALE GENOMIC DNA]</scope>
</reference>
<keyword evidence="1" id="KW-0472">Membrane</keyword>
<proteinExistence type="predicted"/>
<dbReference type="AlphaFoldDB" id="A0A1A8XBV9"/>
<evidence type="ECO:0000313" key="2">
    <source>
        <dbReference type="EMBL" id="SBS93508.1"/>
    </source>
</evidence>